<evidence type="ECO:0000313" key="2">
    <source>
        <dbReference type="Proteomes" id="UP001064048"/>
    </source>
</evidence>
<organism evidence="1 2">
    <name type="scientific">Choristoneura fumiferana</name>
    <name type="common">Spruce budworm moth</name>
    <name type="synonym">Archips fumiferana</name>
    <dbReference type="NCBI Taxonomy" id="7141"/>
    <lineage>
        <taxon>Eukaryota</taxon>
        <taxon>Metazoa</taxon>
        <taxon>Ecdysozoa</taxon>
        <taxon>Arthropoda</taxon>
        <taxon>Hexapoda</taxon>
        <taxon>Insecta</taxon>
        <taxon>Pterygota</taxon>
        <taxon>Neoptera</taxon>
        <taxon>Endopterygota</taxon>
        <taxon>Lepidoptera</taxon>
        <taxon>Glossata</taxon>
        <taxon>Ditrysia</taxon>
        <taxon>Tortricoidea</taxon>
        <taxon>Tortricidae</taxon>
        <taxon>Tortricinae</taxon>
        <taxon>Choristoneura</taxon>
    </lineage>
</organism>
<dbReference type="EMBL" id="CM046124">
    <property type="protein sequence ID" value="KAI8432534.1"/>
    <property type="molecule type" value="Genomic_DNA"/>
</dbReference>
<gene>
    <name evidence="1" type="ORF">MSG28_013531</name>
</gene>
<reference evidence="1 2" key="1">
    <citation type="journal article" date="2022" name="Genome Biol. Evol.">
        <title>The Spruce Budworm Genome: Reconstructing the Evolutionary History of Antifreeze Proteins.</title>
        <authorList>
            <person name="Beliveau C."/>
            <person name="Gagne P."/>
            <person name="Picq S."/>
            <person name="Vernygora O."/>
            <person name="Keeling C.I."/>
            <person name="Pinkney K."/>
            <person name="Doucet D."/>
            <person name="Wen F."/>
            <person name="Johnston J.S."/>
            <person name="Maaroufi H."/>
            <person name="Boyle B."/>
            <person name="Laroche J."/>
            <person name="Dewar K."/>
            <person name="Juretic N."/>
            <person name="Blackburn G."/>
            <person name="Nisole A."/>
            <person name="Brunet B."/>
            <person name="Brandao M."/>
            <person name="Lumley L."/>
            <person name="Duan J."/>
            <person name="Quan G."/>
            <person name="Lucarotti C.J."/>
            <person name="Roe A.D."/>
            <person name="Sperling F.A.H."/>
            <person name="Levesque R.C."/>
            <person name="Cusson M."/>
        </authorList>
    </citation>
    <scope>NUCLEOTIDE SEQUENCE [LARGE SCALE GENOMIC DNA]</scope>
    <source>
        <strain evidence="1">Glfc:IPQL:Cfum</strain>
    </source>
</reference>
<protein>
    <submittedName>
        <fullName evidence="1">Uncharacterized protein</fullName>
    </submittedName>
</protein>
<name>A0ACC0K820_CHOFU</name>
<proteinExistence type="predicted"/>
<keyword evidence="2" id="KW-1185">Reference proteome</keyword>
<evidence type="ECO:0000313" key="1">
    <source>
        <dbReference type="EMBL" id="KAI8432534.1"/>
    </source>
</evidence>
<accession>A0ACC0K820</accession>
<sequence length="709" mass="79709">MADLLLIHDDIKLYTTSDKFYLEPTINPSEILVIDRVSGSASVKDYGSVKIPIPESAYKPVCGFLGSIKLISGLYLVVAKYRILIGKLNGHDVYQLAGADIIPYARSTTHLTNKQIEDNTTYEKMVRAALDTPGMYFSYGYDITHTQQRLHSIGGDFHAMSIASRADNRFLWNGHLLRDYSHSQFARFALPLIQGFVAINRVTVNDQQLTWAVVSRRSVERAGTRLFMRGVDPEGQVANYVETEQIIERGGEKSSFVQTRGSIPLFWSQYPNIKYKPACTLAHEDHVTAYTKHLRDQQQRYGSQVLVNLQQQDGSQVSVVWNQSSNVPRRYHGRMNESFGCQQQQDGSQVSVVWNQSSNVPRRYHGRMNESFGCQQQQDGSQIDQCGKEEALERGFRAAVAAAALPGVRYEPFDFHAECRGMRYDRLTVLVDRIAHEQVPTDTNTRLCVLRVCVCVKRLDGHAERRGVLTVLVDRIAHEQTEFGYFLSRGGSVLLRQSGVFRTNCVDCLDRTNVVQSLLARRQLAAALRLLAVTPPEDTAELDALFNEVWADHADMISVQYSGTGALKTDFTRTGKRTRLGLLRDGYNSITRYFKNNFSDGFRQDSIDLFLGKYVIVEGEGNTALCPLRRDRGWKYIAFPSVLLVAMSMFCATAALPARYTSDVLFCLMFWGACVGATLAYIVKNGKDFVDWPRLDAGGLAALRAQPQL</sequence>
<comment type="caution">
    <text evidence="1">The sequence shown here is derived from an EMBL/GenBank/DDBJ whole genome shotgun (WGS) entry which is preliminary data.</text>
</comment>
<dbReference type="Proteomes" id="UP001064048">
    <property type="component" value="Chromosome 24"/>
</dbReference>